<name>A0A0P6Y2I6_9CHLR</name>
<keyword evidence="5" id="KW-1185">Reference proteome</keyword>
<dbReference type="PROSITE" id="PS51186">
    <property type="entry name" value="GNAT"/>
    <property type="match status" value="1"/>
</dbReference>
<evidence type="ECO:0000313" key="5">
    <source>
        <dbReference type="Proteomes" id="UP000050501"/>
    </source>
</evidence>
<dbReference type="RefSeq" id="WP_062416717.1">
    <property type="nucleotide sequence ID" value="NZ_DF967974.1"/>
</dbReference>
<sequence>MHILPLSSEYLPAAARLFAERFSALRAALPELPPSAEDPAWAQARLAERSAAGCALAALEGQRLVGVLGWYLLENFRDTPRRGAYCPEWAVTAAEQPEAVFRALYRAAAELWTRSGCEVHALSLLANDAAGREAWFWNGFGMVVVDALRGLEPLEAAAPAGLTLRKAGLEDARRLARIEAEHWRHYIEPPIFMTPHTPDDAAAFRHFLTQPENSAWLALAGEEPVGYLRLESSSQGAAEIVSAPDTIAVTGAFVRAEHRGRGLAAALLRAALEDHRARGFRRCAVDFESFNPEAAAFWPRFFQPVCYSLMRIPERALPF</sequence>
<dbReference type="InterPro" id="IPR000182">
    <property type="entry name" value="GNAT_dom"/>
</dbReference>
<reference evidence="4 5" key="1">
    <citation type="submission" date="2015-07" db="EMBL/GenBank/DDBJ databases">
        <title>Genome sequence of Levilinea saccharolytica DSM 16555.</title>
        <authorList>
            <person name="Hemp J."/>
            <person name="Ward L.M."/>
            <person name="Pace L.A."/>
            <person name="Fischer W.W."/>
        </authorList>
    </citation>
    <scope>NUCLEOTIDE SEQUENCE [LARGE SCALE GENOMIC DNA]</scope>
    <source>
        <strain evidence="4 5">KIBI-1</strain>
    </source>
</reference>
<proteinExistence type="predicted"/>
<keyword evidence="2" id="KW-0012">Acyltransferase</keyword>
<dbReference type="PANTHER" id="PTHR43877">
    <property type="entry name" value="AMINOALKYLPHOSPHONATE N-ACETYLTRANSFERASE-RELATED-RELATED"/>
    <property type="match status" value="1"/>
</dbReference>
<evidence type="ECO:0000256" key="1">
    <source>
        <dbReference type="ARBA" id="ARBA00022679"/>
    </source>
</evidence>
<organism evidence="4 5">
    <name type="scientific">Levilinea saccharolytica</name>
    <dbReference type="NCBI Taxonomy" id="229921"/>
    <lineage>
        <taxon>Bacteria</taxon>
        <taxon>Bacillati</taxon>
        <taxon>Chloroflexota</taxon>
        <taxon>Anaerolineae</taxon>
        <taxon>Anaerolineales</taxon>
        <taxon>Anaerolineaceae</taxon>
        <taxon>Levilinea</taxon>
    </lineage>
</organism>
<dbReference type="Pfam" id="PF00583">
    <property type="entry name" value="Acetyltransf_1"/>
    <property type="match status" value="1"/>
</dbReference>
<dbReference type="InterPro" id="IPR050832">
    <property type="entry name" value="Bact_Acetyltransf"/>
</dbReference>
<dbReference type="AlphaFoldDB" id="A0A0P6Y2I6"/>
<evidence type="ECO:0000313" key="4">
    <source>
        <dbReference type="EMBL" id="KPL90071.1"/>
    </source>
</evidence>
<gene>
    <name evidence="4" type="ORF">ADN01_02660</name>
</gene>
<comment type="caution">
    <text evidence="4">The sequence shown here is derived from an EMBL/GenBank/DDBJ whole genome shotgun (WGS) entry which is preliminary data.</text>
</comment>
<dbReference type="SUPFAM" id="SSF55729">
    <property type="entry name" value="Acyl-CoA N-acyltransferases (Nat)"/>
    <property type="match status" value="2"/>
</dbReference>
<protein>
    <recommendedName>
        <fullName evidence="3">N-acetyltransferase domain-containing protein</fullName>
    </recommendedName>
</protein>
<dbReference type="InterPro" id="IPR016181">
    <property type="entry name" value="Acyl_CoA_acyltransferase"/>
</dbReference>
<evidence type="ECO:0000259" key="3">
    <source>
        <dbReference type="PROSITE" id="PS51186"/>
    </source>
</evidence>
<accession>A0A0P6Y2I6</accession>
<dbReference type="Proteomes" id="UP000050501">
    <property type="component" value="Unassembled WGS sequence"/>
</dbReference>
<feature type="domain" description="N-acetyltransferase" evidence="3">
    <location>
        <begin position="162"/>
        <end position="319"/>
    </location>
</feature>
<dbReference type="STRING" id="229921.ADN01_02660"/>
<dbReference type="EMBL" id="LGCM01000013">
    <property type="protein sequence ID" value="KPL90071.1"/>
    <property type="molecule type" value="Genomic_DNA"/>
</dbReference>
<dbReference type="GO" id="GO:0016747">
    <property type="term" value="F:acyltransferase activity, transferring groups other than amino-acyl groups"/>
    <property type="evidence" value="ECO:0007669"/>
    <property type="project" value="InterPro"/>
</dbReference>
<evidence type="ECO:0000256" key="2">
    <source>
        <dbReference type="ARBA" id="ARBA00023315"/>
    </source>
</evidence>
<dbReference type="OrthoDB" id="9800962at2"/>
<dbReference type="Gene3D" id="3.40.630.30">
    <property type="match status" value="2"/>
</dbReference>
<keyword evidence="1" id="KW-0808">Transferase</keyword>